<sequence length="985" mass="112372">MGKIPVILSLIVILLMPVYASAQSPDRITILDDFGSYSRGEPLFIYGQIASITDDSFLIMQIFNPEGDLCQIQQLMPLSNGVFITDVIPLKGRICGLSGEYEIKLFYGDYSKSTTFTVSSSVFSEPNNEEKLSLAQNLVKDQGLLIGTLFDIPSPISNQTSNDLSDLETTYVDLWSEFFVNDLILEVDPLIRSAISSSLDSVQKLFDDDKISFELTKSIDRTIYSAIFYYHIGDKTKAIDLLTDAFVDIRNVNPEKATNQRTPTFDELEETLLNLMTKSDTVMSKPVKNEVGFIFARGTAPIYSEELNELIDILSKSRYLDVVSRKESDLYRLIQNDWELLKPSLMEKESIEDLLDSKTRVSELHQAAILLRELDTVERFISSDSEENSELANLIMPDWEDLETDLALATSVQSILDSEYVIKQMVQIIDISSRINKSVEISQSSGIDSSLVSDWKLLLERVETAKSPDEILDIVSEFDQSMTELREKRNPLIVLEFQYKAMKEKAELHADYENLFLIDNALKILDTAKQMESGNPSITRIDRIEVLLTWVSEKAPQIKSDLDSYDKDAFKVRASDILQRAKSLENLVELSLTKNRFLPNYIQFTEKFNEKIDDVRDLVIKNDLDQADTLVRELFGEWTDVSQAYANDPLGSDVGYTADEIKRIEFRKKLNTFSNMVSTFYNSEFSAYVDEYDQMMTDANELIDIANFVDAESKISEIGDYLSEYLVLKSPKIIYDISFDAEKDIWILKGATEKSIFDRRENLYVTVFNMDGSTHSSLKFTDTKQGDFFTQWVAPTDPGLYVVMLQYQDSKATQIVHVEEEFDFEYSETDLNMVELAREFEELESFAEKFGGDDFASNSRFSSVINEIKSGFTDKNAQSVDENIDELKMIIERYLPIRSRTAVIEASYDNDKLIISGAVQKTIAFREDIFVDIFDQRGNLIEEIPLKDNSSGLFSEVISKPFDSGLHVIQLEYHDTRVTDFFNVK</sequence>
<dbReference type="Proteomes" id="UP000245829">
    <property type="component" value="Unassembled WGS sequence"/>
</dbReference>
<name>A0A2S2KPQ8_9ARCH</name>
<evidence type="ECO:0000313" key="1">
    <source>
        <dbReference type="EMBL" id="GBH33465.1"/>
    </source>
</evidence>
<dbReference type="EMBL" id="BGKI01000001">
    <property type="protein sequence ID" value="GBH33465.1"/>
    <property type="molecule type" value="Genomic_DNA"/>
</dbReference>
<dbReference type="RefSeq" id="WP_225866802.1">
    <property type="nucleotide sequence ID" value="NZ_AP026695.1"/>
</dbReference>
<keyword evidence="2" id="KW-1185">Reference proteome</keyword>
<dbReference type="GeneID" id="76209590"/>
<comment type="caution">
    <text evidence="1">The sequence shown here is derived from an EMBL/GenBank/DDBJ whole genome shotgun (WGS) entry which is preliminary data.</text>
</comment>
<protein>
    <submittedName>
        <fullName evidence="1">Uncharacterized protein</fullName>
    </submittedName>
</protein>
<proteinExistence type="predicted"/>
<reference evidence="1 2" key="1">
    <citation type="submission" date="2018-05" db="EMBL/GenBank/DDBJ databases">
        <title>genome sequencing of Nitrosopumilus sp. NM25.</title>
        <authorList>
            <person name="Mori K."/>
            <person name="Nakagawa T."/>
        </authorList>
    </citation>
    <scope>NUCLEOTIDE SEQUENCE [LARGE SCALE GENOMIC DNA]</scope>
    <source>
        <strain evidence="1 2">NM25</strain>
    </source>
</reference>
<organism evidence="1 2">
    <name type="scientific">Nitrosopumilus zosterae</name>
    <dbReference type="NCBI Taxonomy" id="718286"/>
    <lineage>
        <taxon>Archaea</taxon>
        <taxon>Nitrososphaerota</taxon>
        <taxon>Nitrososphaeria</taxon>
        <taxon>Nitrosopumilales</taxon>
        <taxon>Nitrosopumilaceae</taxon>
        <taxon>Nitrosopumilus</taxon>
    </lineage>
</organism>
<gene>
    <name evidence="1" type="ORF">NZNM25_02560</name>
</gene>
<evidence type="ECO:0000313" key="2">
    <source>
        <dbReference type="Proteomes" id="UP000245829"/>
    </source>
</evidence>
<accession>A0A2S2KPQ8</accession>
<dbReference type="AlphaFoldDB" id="A0A2S2KPQ8"/>